<comment type="catalytic activity">
    <reaction evidence="9 10">
        <text>DNA(n) + a 2'-deoxyribonucleoside 5'-triphosphate = DNA(n+1) + diphosphate</text>
        <dbReference type="Rhea" id="RHEA:22508"/>
        <dbReference type="Rhea" id="RHEA-COMP:17339"/>
        <dbReference type="Rhea" id="RHEA-COMP:17340"/>
        <dbReference type="ChEBI" id="CHEBI:33019"/>
        <dbReference type="ChEBI" id="CHEBI:61560"/>
        <dbReference type="ChEBI" id="CHEBI:173112"/>
        <dbReference type="EC" id="2.7.7.7"/>
    </reaction>
</comment>
<protein>
    <recommendedName>
        <fullName evidence="10">DNA polymerase</fullName>
        <ecNumber evidence="10">2.7.7.7</ecNumber>
    </recommendedName>
</protein>
<dbReference type="Gene3D" id="3.30.420.10">
    <property type="entry name" value="Ribonuclease H-like superfamily/Ribonuclease H"/>
    <property type="match status" value="1"/>
</dbReference>
<dbReference type="InterPro" id="IPR017964">
    <property type="entry name" value="DNA-dir_DNA_pol_B_CS"/>
</dbReference>
<comment type="subcellular location">
    <subcellularLocation>
        <location evidence="1">Mitochondrion</location>
    </subcellularLocation>
</comment>
<reference evidence="12" key="1">
    <citation type="submission" date="2019-10" db="EMBL/GenBank/DDBJ databases">
        <title>The complete mitochondrial genome of a wild toxic mushroom, Russula subnigricans.</title>
        <authorList>
            <person name="Yu F."/>
        </authorList>
    </citation>
    <scope>NUCLEOTIDE SEQUENCE</scope>
    <source>
        <strain evidence="12">CX24</strain>
    </source>
</reference>
<dbReference type="EC" id="2.7.7.7" evidence="10"/>
<dbReference type="InterPro" id="IPR004868">
    <property type="entry name" value="DNA-dir_DNA_pol_B_mt/vir"/>
</dbReference>
<evidence type="ECO:0000313" key="12">
    <source>
        <dbReference type="EMBL" id="QGK88081.1"/>
    </source>
</evidence>
<gene>
    <name evidence="12" type="primary">orf740</name>
</gene>
<sequence>MFILFKIKYTNKEFVTIGNLQRLNSNDKIWYLDWIINNMINKTEYYNETPIESIIFSFGFKRGRAPNKEIYNQNLIFQNYHNLNLPITINPLKYGKFIKQVNNIFVIQINDKNTAIITQFKDHNEVEIISGGNIIIKFKDEFVSENKFVRILDNKKFYFENNKEILFIKEMKTKFISKLAKSKTLNNKFITLDIETYIKDNVLEPFLISIFDGKDSKTFCLWDYKNSEELIINALKSIMIRKYNGYKIYVHNLAKFDVIFLLKYLVKLGLVDPIIHNGRIISINLNYGKNNEYNLQFKDSYLILLASLVDLTKGFNVKTLKSVFPYLFTNENNFNYEGKVPHFKFFDNKLTLDQYNNYKSKFNNNWNLKKEAIKYCEVDCISLYQVIDKFADMIFNLFGINIHKYPTLPSLAFAIFRSNFMSENIIPQLSGKIANDIRSGYTGGAVDVYIPKAKRGTKTYCYDANSLYPSNMIDKLMPVGLPSYFKGDITKVDPNAFGFFYCKISAPDNLLHPIIQTHVKTLDGIRTMAPLGQWNDMIFSEEINNAIKLGYKFEILWGYTFKGEIIFKDYVKFFHNLRKEYPKSHPLNYIAKIFLNSLYGRFGMDDQFNIINIIHKDFYPDFENKYFDNIIEKIDLDDYVLVFYNKTDSEEDNSTHNVSISIAAAITAYARIHMSQFKNNPDFKLFYTDTDSIFVNKALADYLVSNTKLGKMKLENVLTKAIFISPKVYCLLTVDGKFNL</sequence>
<dbReference type="SUPFAM" id="SSF53098">
    <property type="entry name" value="Ribonuclease H-like"/>
    <property type="match status" value="1"/>
</dbReference>
<dbReference type="GO" id="GO:0003677">
    <property type="term" value="F:DNA binding"/>
    <property type="evidence" value="ECO:0007669"/>
    <property type="project" value="UniProtKB-KW"/>
</dbReference>
<keyword evidence="3 10" id="KW-0808">Transferase</keyword>
<dbReference type="GO" id="GO:0000166">
    <property type="term" value="F:nucleotide binding"/>
    <property type="evidence" value="ECO:0007669"/>
    <property type="project" value="InterPro"/>
</dbReference>
<evidence type="ECO:0000259" key="11">
    <source>
        <dbReference type="Pfam" id="PF03175"/>
    </source>
</evidence>
<dbReference type="Gene3D" id="3.90.1600.10">
    <property type="entry name" value="Palm domain of DNA polymerase"/>
    <property type="match status" value="2"/>
</dbReference>
<evidence type="ECO:0000256" key="7">
    <source>
        <dbReference type="ARBA" id="ARBA00023125"/>
    </source>
</evidence>
<organism evidence="12">
    <name type="scientific">Russula subnigricans</name>
    <dbReference type="NCBI Taxonomy" id="258989"/>
    <lineage>
        <taxon>Eukaryota</taxon>
        <taxon>Fungi</taxon>
        <taxon>Dikarya</taxon>
        <taxon>Basidiomycota</taxon>
        <taxon>Agaricomycotina</taxon>
        <taxon>Agaricomycetes</taxon>
        <taxon>Russulales</taxon>
        <taxon>Russulaceae</taxon>
        <taxon>Russula</taxon>
    </lineage>
</organism>
<dbReference type="GO" id="GO:0005739">
    <property type="term" value="C:mitochondrion"/>
    <property type="evidence" value="ECO:0007669"/>
    <property type="project" value="UniProtKB-SubCell"/>
</dbReference>
<dbReference type="RefSeq" id="YP_009715275.1">
    <property type="nucleotide sequence ID" value="NC_045293.1"/>
</dbReference>
<evidence type="ECO:0000256" key="5">
    <source>
        <dbReference type="ARBA" id="ARBA00022705"/>
    </source>
</evidence>
<geneLocation type="mitochondrion" evidence="12"/>
<keyword evidence="8 12" id="KW-0496">Mitochondrion</keyword>
<dbReference type="Pfam" id="PF03175">
    <property type="entry name" value="DNA_pol_B_2"/>
    <property type="match status" value="1"/>
</dbReference>
<dbReference type="EMBL" id="MN565028">
    <property type="protein sequence ID" value="QGK88081.1"/>
    <property type="molecule type" value="Genomic_DNA"/>
</dbReference>
<evidence type="ECO:0000256" key="1">
    <source>
        <dbReference type="ARBA" id="ARBA00004173"/>
    </source>
</evidence>
<evidence type="ECO:0000256" key="9">
    <source>
        <dbReference type="ARBA" id="ARBA00049244"/>
    </source>
</evidence>
<evidence type="ECO:0000256" key="6">
    <source>
        <dbReference type="ARBA" id="ARBA00022932"/>
    </source>
</evidence>
<keyword evidence="6 10" id="KW-0239">DNA-directed DNA polymerase</keyword>
<evidence type="ECO:0000256" key="10">
    <source>
        <dbReference type="RuleBase" id="RU000442"/>
    </source>
</evidence>
<dbReference type="SMART" id="SM00486">
    <property type="entry name" value="POLBc"/>
    <property type="match status" value="1"/>
</dbReference>
<dbReference type="PANTHER" id="PTHR33568:SF3">
    <property type="entry name" value="DNA-DIRECTED DNA POLYMERASE"/>
    <property type="match status" value="1"/>
</dbReference>
<dbReference type="PROSITE" id="PS00116">
    <property type="entry name" value="DNA_POLYMERASE_B"/>
    <property type="match status" value="1"/>
</dbReference>
<dbReference type="InterPro" id="IPR006172">
    <property type="entry name" value="DNA-dir_DNA_pol_B"/>
</dbReference>
<dbReference type="SUPFAM" id="SSF56672">
    <property type="entry name" value="DNA/RNA polymerases"/>
    <property type="match status" value="1"/>
</dbReference>
<name>A0A649WI53_9AGAM</name>
<evidence type="ECO:0000256" key="4">
    <source>
        <dbReference type="ARBA" id="ARBA00022695"/>
    </source>
</evidence>
<comment type="similarity">
    <text evidence="2 10">Belongs to the DNA polymerase type-B family.</text>
</comment>
<dbReference type="InterPro" id="IPR012337">
    <property type="entry name" value="RNaseH-like_sf"/>
</dbReference>
<accession>A0A649WI53</accession>
<dbReference type="InterPro" id="IPR036397">
    <property type="entry name" value="RNaseH_sf"/>
</dbReference>
<keyword evidence="7 10" id="KW-0238">DNA-binding</keyword>
<proteinExistence type="inferred from homology"/>
<dbReference type="PIRSF" id="PIRSF006517">
    <property type="entry name" value="DPol_mt_plasmid"/>
    <property type="match status" value="1"/>
</dbReference>
<feature type="domain" description="DNA-directed DNA polymerase family B mitochondria/virus" evidence="11">
    <location>
        <begin position="239"/>
        <end position="680"/>
    </location>
</feature>
<evidence type="ECO:0000256" key="8">
    <source>
        <dbReference type="ARBA" id="ARBA00023128"/>
    </source>
</evidence>
<dbReference type="GeneID" id="42894827"/>
<dbReference type="PRINTS" id="PR00106">
    <property type="entry name" value="DNAPOLB"/>
</dbReference>
<dbReference type="PANTHER" id="PTHR33568">
    <property type="entry name" value="DNA POLYMERASE"/>
    <property type="match status" value="1"/>
</dbReference>
<dbReference type="InterPro" id="IPR015833">
    <property type="entry name" value="DNA-dir_DNA_pol_B_mt_lin_plsmd"/>
</dbReference>
<evidence type="ECO:0000256" key="3">
    <source>
        <dbReference type="ARBA" id="ARBA00022679"/>
    </source>
</evidence>
<keyword evidence="4 10" id="KW-0548">Nucleotidyltransferase</keyword>
<dbReference type="InterPro" id="IPR043502">
    <property type="entry name" value="DNA/RNA_pol_sf"/>
</dbReference>
<dbReference type="GO" id="GO:0006260">
    <property type="term" value="P:DNA replication"/>
    <property type="evidence" value="ECO:0007669"/>
    <property type="project" value="UniProtKB-KW"/>
</dbReference>
<keyword evidence="5 10" id="KW-0235">DNA replication</keyword>
<evidence type="ECO:0000256" key="2">
    <source>
        <dbReference type="ARBA" id="ARBA00005755"/>
    </source>
</evidence>
<dbReference type="InterPro" id="IPR023211">
    <property type="entry name" value="DNA_pol_palm_dom_sf"/>
</dbReference>
<dbReference type="AlphaFoldDB" id="A0A649WI53"/>
<dbReference type="GO" id="GO:0003887">
    <property type="term" value="F:DNA-directed DNA polymerase activity"/>
    <property type="evidence" value="ECO:0007669"/>
    <property type="project" value="UniProtKB-KW"/>
</dbReference>